<feature type="region of interest" description="Disordered" evidence="2">
    <location>
        <begin position="221"/>
        <end position="248"/>
    </location>
</feature>
<dbReference type="AlphaFoldDB" id="A0A261Y2Q2"/>
<protein>
    <recommendedName>
        <fullName evidence="3">C2H2-type domain-containing protein</fullName>
    </recommendedName>
</protein>
<dbReference type="InterPro" id="IPR013087">
    <property type="entry name" value="Znf_C2H2_type"/>
</dbReference>
<feature type="domain" description="C2H2-type" evidence="3">
    <location>
        <begin position="316"/>
        <end position="339"/>
    </location>
</feature>
<sequence length="360" mass="41311">MVDYHFQVLNSEPLAYLRLYAHYVDSKEASQSPQPDLRAPLQRGFQHALPVIYTETYDEHTADPYDRSSMESSPPPTTPLLSNSDHERDTSDDDESGDGDLSPIRDPIMVCSPYPLFQIEQGEERQEMDHAVANSASDNYFPLEPPTVAMSDIYSPENDPSIIGYGFYEPNMPYAEAWVAEDFTQNAIQVQERQDEIKDKTYPVYEAQSSGEVDFKPAISRRSQEKGKHITSEAFVPESERPKGKKDTEVESHYAFQQVVHATKRKRTAKVPQRHEGQKGTKAKIHVCDICGRAFDRKWNRDHHTKTHLDDKGKTHPCLFCGRLFTKTDDRNRHERSVHKKIPRKSGNRQQRAKEFNACI</sequence>
<dbReference type="SMART" id="SM00355">
    <property type="entry name" value="ZnF_C2H2"/>
    <property type="match status" value="2"/>
</dbReference>
<reference evidence="4 5" key="1">
    <citation type="journal article" date="2017" name="Mycologia">
        <title>Bifiguratus adelaidae, gen. et sp. nov., a new member of Mucoromycotina in endophytic and soil-dwelling habitats.</title>
        <authorList>
            <person name="Torres-Cruz T.J."/>
            <person name="Billingsley Tobias T.L."/>
            <person name="Almatruk M."/>
            <person name="Hesse C."/>
            <person name="Kuske C.R."/>
            <person name="Desiro A."/>
            <person name="Benucci G.M."/>
            <person name="Bonito G."/>
            <person name="Stajich J.E."/>
            <person name="Dunlap C."/>
            <person name="Arnold A.E."/>
            <person name="Porras-Alfaro A."/>
        </authorList>
    </citation>
    <scope>NUCLEOTIDE SEQUENCE [LARGE SCALE GENOMIC DNA]</scope>
    <source>
        <strain evidence="4 5">AZ0501</strain>
    </source>
</reference>
<keyword evidence="1" id="KW-0479">Metal-binding</keyword>
<dbReference type="PROSITE" id="PS50157">
    <property type="entry name" value="ZINC_FINGER_C2H2_2"/>
    <property type="match status" value="2"/>
</dbReference>
<accession>A0A261Y2Q2</accession>
<dbReference type="Proteomes" id="UP000242875">
    <property type="component" value="Unassembled WGS sequence"/>
</dbReference>
<evidence type="ECO:0000256" key="2">
    <source>
        <dbReference type="SAM" id="MobiDB-lite"/>
    </source>
</evidence>
<feature type="compositionally biased region" description="Basic and acidic residues" evidence="2">
    <location>
        <begin position="238"/>
        <end position="248"/>
    </location>
</feature>
<dbReference type="GO" id="GO:0008270">
    <property type="term" value="F:zinc ion binding"/>
    <property type="evidence" value="ECO:0007669"/>
    <property type="project" value="UniProtKB-KW"/>
</dbReference>
<evidence type="ECO:0000313" key="4">
    <source>
        <dbReference type="EMBL" id="OZJ04900.1"/>
    </source>
</evidence>
<evidence type="ECO:0000259" key="3">
    <source>
        <dbReference type="PROSITE" id="PS50157"/>
    </source>
</evidence>
<feature type="region of interest" description="Disordered" evidence="2">
    <location>
        <begin position="332"/>
        <end position="360"/>
    </location>
</feature>
<keyword evidence="1" id="KW-0863">Zinc-finger</keyword>
<feature type="compositionally biased region" description="Basic and acidic residues" evidence="2">
    <location>
        <begin position="222"/>
        <end position="231"/>
    </location>
</feature>
<dbReference type="EMBL" id="MVBO01000027">
    <property type="protein sequence ID" value="OZJ04900.1"/>
    <property type="molecule type" value="Genomic_DNA"/>
</dbReference>
<dbReference type="Gene3D" id="3.30.160.60">
    <property type="entry name" value="Classic Zinc Finger"/>
    <property type="match status" value="1"/>
</dbReference>
<dbReference type="InterPro" id="IPR036236">
    <property type="entry name" value="Znf_C2H2_sf"/>
</dbReference>
<gene>
    <name evidence="4" type="ORF">BZG36_02493</name>
</gene>
<feature type="domain" description="C2H2-type" evidence="3">
    <location>
        <begin position="286"/>
        <end position="313"/>
    </location>
</feature>
<dbReference type="SUPFAM" id="SSF57667">
    <property type="entry name" value="beta-beta-alpha zinc fingers"/>
    <property type="match status" value="1"/>
</dbReference>
<feature type="compositionally biased region" description="Basic residues" evidence="2">
    <location>
        <begin position="336"/>
        <end position="347"/>
    </location>
</feature>
<name>A0A261Y2Q2_9FUNG</name>
<keyword evidence="1" id="KW-0862">Zinc</keyword>
<evidence type="ECO:0000313" key="5">
    <source>
        <dbReference type="Proteomes" id="UP000242875"/>
    </source>
</evidence>
<feature type="region of interest" description="Disordered" evidence="2">
    <location>
        <begin position="62"/>
        <end position="106"/>
    </location>
</feature>
<evidence type="ECO:0000256" key="1">
    <source>
        <dbReference type="PROSITE-ProRule" id="PRU00042"/>
    </source>
</evidence>
<dbReference type="OrthoDB" id="8117402at2759"/>
<keyword evidence="5" id="KW-1185">Reference proteome</keyword>
<dbReference type="PROSITE" id="PS00028">
    <property type="entry name" value="ZINC_FINGER_C2H2_1"/>
    <property type="match status" value="2"/>
</dbReference>
<proteinExistence type="predicted"/>
<comment type="caution">
    <text evidence="4">The sequence shown here is derived from an EMBL/GenBank/DDBJ whole genome shotgun (WGS) entry which is preliminary data.</text>
</comment>
<organism evidence="4 5">
    <name type="scientific">Bifiguratus adelaidae</name>
    <dbReference type="NCBI Taxonomy" id="1938954"/>
    <lineage>
        <taxon>Eukaryota</taxon>
        <taxon>Fungi</taxon>
        <taxon>Fungi incertae sedis</taxon>
        <taxon>Mucoromycota</taxon>
        <taxon>Mucoromycotina</taxon>
        <taxon>Endogonomycetes</taxon>
        <taxon>Endogonales</taxon>
        <taxon>Endogonales incertae sedis</taxon>
        <taxon>Bifiguratus</taxon>
    </lineage>
</organism>